<name>A0A6A1VLT7_9ROSI</name>
<organism evidence="1 2">
    <name type="scientific">Morella rubra</name>
    <name type="common">Chinese bayberry</name>
    <dbReference type="NCBI Taxonomy" id="262757"/>
    <lineage>
        <taxon>Eukaryota</taxon>
        <taxon>Viridiplantae</taxon>
        <taxon>Streptophyta</taxon>
        <taxon>Embryophyta</taxon>
        <taxon>Tracheophyta</taxon>
        <taxon>Spermatophyta</taxon>
        <taxon>Magnoliopsida</taxon>
        <taxon>eudicotyledons</taxon>
        <taxon>Gunneridae</taxon>
        <taxon>Pentapetalae</taxon>
        <taxon>rosids</taxon>
        <taxon>fabids</taxon>
        <taxon>Fagales</taxon>
        <taxon>Myricaceae</taxon>
        <taxon>Morella</taxon>
    </lineage>
</organism>
<dbReference type="Proteomes" id="UP000516437">
    <property type="component" value="Chromosome 5"/>
</dbReference>
<protein>
    <submittedName>
        <fullName evidence="1">Uncharacterized protein</fullName>
    </submittedName>
</protein>
<keyword evidence="2" id="KW-1185">Reference proteome</keyword>
<reference evidence="1 2" key="1">
    <citation type="journal article" date="2019" name="Plant Biotechnol. J.">
        <title>The red bayberry genome and genetic basis of sex determination.</title>
        <authorList>
            <person name="Jia H.M."/>
            <person name="Jia H.J."/>
            <person name="Cai Q.L."/>
            <person name="Wang Y."/>
            <person name="Zhao H.B."/>
            <person name="Yang W.F."/>
            <person name="Wang G.Y."/>
            <person name="Li Y.H."/>
            <person name="Zhan D.L."/>
            <person name="Shen Y.T."/>
            <person name="Niu Q.F."/>
            <person name="Chang L."/>
            <person name="Qiu J."/>
            <person name="Zhao L."/>
            <person name="Xie H.B."/>
            <person name="Fu W.Y."/>
            <person name="Jin J."/>
            <person name="Li X.W."/>
            <person name="Jiao Y."/>
            <person name="Zhou C.C."/>
            <person name="Tu T."/>
            <person name="Chai C.Y."/>
            <person name="Gao J.L."/>
            <person name="Fan L.J."/>
            <person name="van de Weg E."/>
            <person name="Wang J.Y."/>
            <person name="Gao Z.S."/>
        </authorList>
    </citation>
    <scope>NUCLEOTIDE SEQUENCE [LARGE SCALE GENOMIC DNA]</scope>
    <source>
        <tissue evidence="1">Leaves</tissue>
    </source>
</reference>
<gene>
    <name evidence="1" type="ORF">CJ030_MR5G010136</name>
</gene>
<accession>A0A6A1VLT7</accession>
<comment type="caution">
    <text evidence="1">The sequence shown here is derived from an EMBL/GenBank/DDBJ whole genome shotgun (WGS) entry which is preliminary data.</text>
</comment>
<evidence type="ECO:0000313" key="1">
    <source>
        <dbReference type="EMBL" id="KAB1212836.1"/>
    </source>
</evidence>
<dbReference type="EMBL" id="RXIC02000023">
    <property type="protein sequence ID" value="KAB1212836.1"/>
    <property type="molecule type" value="Genomic_DNA"/>
</dbReference>
<sequence>MTWNEQLAQQRAEILCRSIIEEREVFMANFKEIKYQGRSIGDILDNQGWIGCLKREGRAFVDLVLVWEVYAALLNVVDIDAQRPIGAYLAMEMENKQDVENIFHAFIGRDNTVNEFASTSAELQAFVKTSAEDVVKATEIHLDADWHLHPHVIKWMYWFSTTWTNWLKKFAVDHPPPPFDSP</sequence>
<evidence type="ECO:0000313" key="2">
    <source>
        <dbReference type="Proteomes" id="UP000516437"/>
    </source>
</evidence>
<dbReference type="AlphaFoldDB" id="A0A6A1VLT7"/>
<proteinExistence type="predicted"/>